<protein>
    <submittedName>
        <fullName evidence="2">Uncharacterized protein</fullName>
    </submittedName>
</protein>
<dbReference type="OrthoDB" id="6107557at2"/>
<dbReference type="HOGENOM" id="CLU_2508813_0_0_6"/>
<name>F2JVF0_MARM1</name>
<keyword evidence="3" id="KW-1185">Reference proteome</keyword>
<dbReference type="KEGG" id="mme:Marme_0102"/>
<dbReference type="PATRIC" id="fig|717774.3.peg.105"/>
<dbReference type="RefSeq" id="WP_013659315.1">
    <property type="nucleotide sequence ID" value="NC_015276.1"/>
</dbReference>
<accession>F2JVF0</accession>
<keyword evidence="1" id="KW-0472">Membrane</keyword>
<evidence type="ECO:0000313" key="2">
    <source>
        <dbReference type="EMBL" id="ADZ89408.1"/>
    </source>
</evidence>
<dbReference type="eggNOG" id="COG3224">
    <property type="taxonomic scope" value="Bacteria"/>
</dbReference>
<feature type="transmembrane region" description="Helical" evidence="1">
    <location>
        <begin position="55"/>
        <end position="75"/>
    </location>
</feature>
<evidence type="ECO:0000313" key="3">
    <source>
        <dbReference type="Proteomes" id="UP000001062"/>
    </source>
</evidence>
<dbReference type="AlphaFoldDB" id="F2JVF0"/>
<keyword evidence="1" id="KW-1133">Transmembrane helix</keyword>
<reference evidence="2 3" key="1">
    <citation type="journal article" date="2012" name="Stand. Genomic Sci.">
        <title>Complete genome sequence of the melanogenic marine bacterium Marinomonas mediterranea type strain (MMB-1(T)).</title>
        <authorList>
            <person name="Lucas-Elio P."/>
            <person name="Goodwin L."/>
            <person name="Woyke T."/>
            <person name="Pitluck S."/>
            <person name="Nolan M."/>
            <person name="Kyrpides N.C."/>
            <person name="Detter J.C."/>
            <person name="Copeland A."/>
            <person name="Teshima H."/>
            <person name="Bruce D."/>
            <person name="Detter C."/>
            <person name="Tapia R."/>
            <person name="Han S."/>
            <person name="Land M.L."/>
            <person name="Ivanova N."/>
            <person name="Mikhailova N."/>
            <person name="Johnston A.W."/>
            <person name="Sanchez-Amat A."/>
        </authorList>
    </citation>
    <scope>NUCLEOTIDE SEQUENCE [LARGE SCALE GENOMIC DNA]</scope>
    <source>
        <strain evidence="3">ATCC 700492 / JCM 21426 / NBRC 103028 / MMB-1</strain>
    </source>
</reference>
<dbReference type="Proteomes" id="UP000001062">
    <property type="component" value="Chromosome"/>
</dbReference>
<gene>
    <name evidence="2" type="ordered locus">Marme_0102</name>
</gene>
<feature type="transmembrane region" description="Helical" evidence="1">
    <location>
        <begin position="16"/>
        <end position="35"/>
    </location>
</feature>
<dbReference type="STRING" id="717774.Marme_0102"/>
<proteinExistence type="predicted"/>
<dbReference type="EMBL" id="CP002583">
    <property type="protein sequence ID" value="ADZ89408.1"/>
    <property type="molecule type" value="Genomic_DNA"/>
</dbReference>
<sequence>MMDKNLALIPPKKWKMMVVVWLAIYPLLNLFFPLFDIAFPYLSAMAGVAQFNLPIRLLLMTIVIVPIMSTIMALLQKRLFVWLRS</sequence>
<keyword evidence="1" id="KW-0812">Transmembrane</keyword>
<evidence type="ECO:0000256" key="1">
    <source>
        <dbReference type="SAM" id="Phobius"/>
    </source>
</evidence>
<organism evidence="2 3">
    <name type="scientific">Marinomonas mediterranea (strain ATCC 700492 / JCM 21426 / NBRC 103028 / MMB-1)</name>
    <dbReference type="NCBI Taxonomy" id="717774"/>
    <lineage>
        <taxon>Bacteria</taxon>
        <taxon>Pseudomonadati</taxon>
        <taxon>Pseudomonadota</taxon>
        <taxon>Gammaproteobacteria</taxon>
        <taxon>Oceanospirillales</taxon>
        <taxon>Oceanospirillaceae</taxon>
        <taxon>Marinomonas</taxon>
    </lineage>
</organism>